<reference evidence="2 3" key="1">
    <citation type="submission" date="2024-09" db="EMBL/GenBank/DDBJ databases">
        <title>Chromosome-scale assembly of Riccia sorocarpa.</title>
        <authorList>
            <person name="Paukszto L."/>
        </authorList>
    </citation>
    <scope>NUCLEOTIDE SEQUENCE [LARGE SCALE GENOMIC DNA]</scope>
    <source>
        <strain evidence="2">LP-2024</strain>
        <tissue evidence="2">Aerial parts of the thallus</tissue>
    </source>
</reference>
<evidence type="ECO:0000313" key="2">
    <source>
        <dbReference type="EMBL" id="KAL3683633.1"/>
    </source>
</evidence>
<protein>
    <submittedName>
        <fullName evidence="2">Uncharacterized protein</fullName>
    </submittedName>
</protein>
<feature type="compositionally biased region" description="Polar residues" evidence="1">
    <location>
        <begin position="225"/>
        <end position="234"/>
    </location>
</feature>
<feature type="region of interest" description="Disordered" evidence="1">
    <location>
        <begin position="44"/>
        <end position="73"/>
    </location>
</feature>
<accession>A0ABD3GXE2</accession>
<feature type="compositionally biased region" description="Polar residues" evidence="1">
    <location>
        <begin position="163"/>
        <end position="175"/>
    </location>
</feature>
<dbReference type="EMBL" id="JBJQOH010000006">
    <property type="protein sequence ID" value="KAL3683633.1"/>
    <property type="molecule type" value="Genomic_DNA"/>
</dbReference>
<organism evidence="2 3">
    <name type="scientific">Riccia sorocarpa</name>
    <dbReference type="NCBI Taxonomy" id="122646"/>
    <lineage>
        <taxon>Eukaryota</taxon>
        <taxon>Viridiplantae</taxon>
        <taxon>Streptophyta</taxon>
        <taxon>Embryophyta</taxon>
        <taxon>Marchantiophyta</taxon>
        <taxon>Marchantiopsida</taxon>
        <taxon>Marchantiidae</taxon>
        <taxon>Marchantiales</taxon>
        <taxon>Ricciaceae</taxon>
        <taxon>Riccia</taxon>
    </lineage>
</organism>
<feature type="region of interest" description="Disordered" evidence="1">
    <location>
        <begin position="162"/>
        <end position="299"/>
    </location>
</feature>
<feature type="compositionally biased region" description="Basic and acidic residues" evidence="1">
    <location>
        <begin position="180"/>
        <end position="189"/>
    </location>
</feature>
<proteinExistence type="predicted"/>
<evidence type="ECO:0000313" key="3">
    <source>
        <dbReference type="Proteomes" id="UP001633002"/>
    </source>
</evidence>
<keyword evidence="3" id="KW-1185">Reference proteome</keyword>
<gene>
    <name evidence="2" type="ORF">R1sor_001655</name>
</gene>
<dbReference type="AlphaFoldDB" id="A0ABD3GXE2"/>
<dbReference type="Proteomes" id="UP001633002">
    <property type="component" value="Unassembled WGS sequence"/>
</dbReference>
<evidence type="ECO:0000256" key="1">
    <source>
        <dbReference type="SAM" id="MobiDB-lite"/>
    </source>
</evidence>
<sequence>MQFLSCIDDKEVVIPEVDLSESEIPEVENPDVTETTVYHDEDVAAGGRGTANGAVGDQHRGDGPESGGVGDEVGVERRGVGEHIAHSHQNYFRDISGKLSLGFDSGDVEVGKGRTPQGGSSSVSRKVMKRTSFGRSVAKSLFHEDDDGWDIVGRERSVADYQLGSSVEPTANSVRAESAGGKEKSEPRGGVESITISELGFGRNSKKMSSVGEFSSGEDDGGDEQTSLGRSSSGEPDAAAASLVSRGSPGDATASPQSYGKEPAAATPNSPTTSHGGAPTHSGGMTEASGSHVGGSSQSAGVLKSILENCKIKRKTPLPPVPLCMMKPTSIVRSLQTSNDLDRLKDSVTTLGYLNDHQAFSCQPFNMEGVTEEITDDDIRGWNEYWRRQYSRFLLDVKGTEWEFMQKSWLFIWDGNHRWHAWMDYAKEHSASRECHLRVKTILINGREKQMLLMMHFTTMNR</sequence>
<name>A0ABD3GXE2_9MARC</name>
<comment type="caution">
    <text evidence="2">The sequence shown here is derived from an EMBL/GenBank/DDBJ whole genome shotgun (WGS) entry which is preliminary data.</text>
</comment>